<organism evidence="1">
    <name type="scientific">marine sediment metagenome</name>
    <dbReference type="NCBI Taxonomy" id="412755"/>
    <lineage>
        <taxon>unclassified sequences</taxon>
        <taxon>metagenomes</taxon>
        <taxon>ecological metagenomes</taxon>
    </lineage>
</organism>
<reference evidence="1" key="1">
    <citation type="journal article" date="2014" name="Front. Microbiol.">
        <title>High frequency of phylogenetically diverse reductive dehalogenase-homologous genes in deep subseafloor sedimentary metagenomes.</title>
        <authorList>
            <person name="Kawai M."/>
            <person name="Futagami T."/>
            <person name="Toyoda A."/>
            <person name="Takaki Y."/>
            <person name="Nishi S."/>
            <person name="Hori S."/>
            <person name="Arai W."/>
            <person name="Tsubouchi T."/>
            <person name="Morono Y."/>
            <person name="Uchiyama I."/>
            <person name="Ito T."/>
            <person name="Fujiyama A."/>
            <person name="Inagaki F."/>
            <person name="Takami H."/>
        </authorList>
    </citation>
    <scope>NUCLEOTIDE SEQUENCE</scope>
    <source>
        <strain evidence="1">Expedition CK06-06</strain>
    </source>
</reference>
<name>X1TB86_9ZZZZ</name>
<gene>
    <name evidence="1" type="ORF">S12H4_37870</name>
</gene>
<feature type="non-terminal residue" evidence="1">
    <location>
        <position position="267"/>
    </location>
</feature>
<feature type="non-terminal residue" evidence="1">
    <location>
        <position position="1"/>
    </location>
</feature>
<accession>X1TB86</accession>
<protein>
    <submittedName>
        <fullName evidence="1">Uncharacterized protein</fullName>
    </submittedName>
</protein>
<dbReference type="AlphaFoldDB" id="X1TB86"/>
<comment type="caution">
    <text evidence="1">The sequence shown here is derived from an EMBL/GenBank/DDBJ whole genome shotgun (WGS) entry which is preliminary data.</text>
</comment>
<evidence type="ECO:0000313" key="1">
    <source>
        <dbReference type="EMBL" id="GAI88631.1"/>
    </source>
</evidence>
<dbReference type="EMBL" id="BARW01022744">
    <property type="protein sequence ID" value="GAI88631.1"/>
    <property type="molecule type" value="Genomic_DNA"/>
</dbReference>
<proteinExistence type="predicted"/>
<sequence>SRYKEETNAVVPVGIVIALEASTASLWVDAGNVQFDGDLNVTGAVTAGSGLGTGDALVANPLSQFAATTSLQLLGVISDETGSGLAVFNDSPTLLTPALGTPSALVATNATGTASGLTAGNVTTNANLTGHITSTGNAAILGAFTIAQLNTAISDATAAILGANTFTGTQNFADNTAQRLNLLDYGEVTNALGDMGGGTDDIDLTLGNSVSATVSTSESTLTFSNPTASDEGCGFTLVLTNGAAQTLNWPASVDWAGGSAPTLTAAG</sequence>